<feature type="signal peptide" evidence="1">
    <location>
        <begin position="1"/>
        <end position="23"/>
    </location>
</feature>
<dbReference type="OrthoDB" id="6027437at2"/>
<gene>
    <name evidence="2" type="ORF">DVJ77_13215</name>
</gene>
<feature type="chain" id="PRO_5016562798" evidence="1">
    <location>
        <begin position="24"/>
        <end position="165"/>
    </location>
</feature>
<name>A0A369UNH4_9GAMM</name>
<keyword evidence="3" id="KW-1185">Reference proteome</keyword>
<protein>
    <submittedName>
        <fullName evidence="2">Uncharacterized protein</fullName>
    </submittedName>
</protein>
<dbReference type="EMBL" id="QQAH01000011">
    <property type="protein sequence ID" value="RDD81268.1"/>
    <property type="molecule type" value="Genomic_DNA"/>
</dbReference>
<reference evidence="2 3" key="1">
    <citation type="submission" date="2018-07" db="EMBL/GenBank/DDBJ databases">
        <title>Dyella tabacisoli L4-6T, whole genome shotgun sequence.</title>
        <authorList>
            <person name="Zhou X.-K."/>
            <person name="Li W.-J."/>
            <person name="Duan Y.-Q."/>
        </authorList>
    </citation>
    <scope>NUCLEOTIDE SEQUENCE [LARGE SCALE GENOMIC DNA]</scope>
    <source>
        <strain evidence="2 3">L4-6</strain>
    </source>
</reference>
<accession>A0A369UNH4</accession>
<sequence length="165" mass="17552">MTRHIVTYCLLVFVLLLSLNSLAQDIKNQGRGQACYAKSVGNTATCGPGLTCKDGYCELESYLSGATVSCKSEMAKAGWTSYVAVHDGFCYVNSQCGAMYNAAMAASGVTEKLLMAGSVGSEAYMLELAKLSDQEKATFKRAEDQCKSCGKYCTIGSSFLGRGGY</sequence>
<evidence type="ECO:0000256" key="1">
    <source>
        <dbReference type="SAM" id="SignalP"/>
    </source>
</evidence>
<evidence type="ECO:0000313" key="2">
    <source>
        <dbReference type="EMBL" id="RDD81268.1"/>
    </source>
</evidence>
<evidence type="ECO:0000313" key="3">
    <source>
        <dbReference type="Proteomes" id="UP000253782"/>
    </source>
</evidence>
<dbReference type="Proteomes" id="UP000253782">
    <property type="component" value="Unassembled WGS sequence"/>
</dbReference>
<keyword evidence="1" id="KW-0732">Signal</keyword>
<dbReference type="RefSeq" id="WP_114845981.1">
    <property type="nucleotide sequence ID" value="NZ_JBHSPE010000020.1"/>
</dbReference>
<organism evidence="2 3">
    <name type="scientific">Dyella tabacisoli</name>
    <dbReference type="NCBI Taxonomy" id="2282381"/>
    <lineage>
        <taxon>Bacteria</taxon>
        <taxon>Pseudomonadati</taxon>
        <taxon>Pseudomonadota</taxon>
        <taxon>Gammaproteobacteria</taxon>
        <taxon>Lysobacterales</taxon>
        <taxon>Rhodanobacteraceae</taxon>
        <taxon>Dyella</taxon>
    </lineage>
</organism>
<proteinExistence type="predicted"/>
<dbReference type="AlphaFoldDB" id="A0A369UNH4"/>
<comment type="caution">
    <text evidence="2">The sequence shown here is derived from an EMBL/GenBank/DDBJ whole genome shotgun (WGS) entry which is preliminary data.</text>
</comment>